<name>A0ABM0JBJ8_APLCA</name>
<feature type="domain" description="Ig-like" evidence="6">
    <location>
        <begin position="158"/>
        <end position="248"/>
    </location>
</feature>
<dbReference type="PROSITE" id="PS50835">
    <property type="entry name" value="IG_LIKE"/>
    <property type="match status" value="4"/>
</dbReference>
<sequence>MEYLDVCSACASKFLSCGVRDVTQRALCLVFVLSILLHGQAVRSATAEDDEPQVTITHRINENKDAELICTVKDLGSRRIIWSKLSDPYPISIGTTRFMPNKRYRVEGKSREAVMLTIKRVTFQDAGEYQCRVSGLEYLAEIISLNIPSGSDSTRLVPTETEVMAEVGDTVLLPCHVENLNTRLVLWKDDRNEVVSLRKKIYNGDRRFDVVHGSRTEWSLQLRDVKPSDFGHYTCIVNSRPVLTRTVALKNSAPVEMAPVLKRDTNYRMKVEADPGETVTLTCNFRANPPATVTWYKREVVGGKNTNQKVGVGSSLTLQSVTTAQSGKYICISKNGIKPSGRGRTRLIVKVPPTTVPPTTVPTTFVPTGPSSPHLYHHGKVTKQRRGSNVEIQCTAIGQPRPQIHWRRHGHRVENDHKYRVSSKNSGRHTITSTLLIRSLSSRDFGEYECVGYNALGLSQIAMEVTEEA</sequence>
<dbReference type="Pfam" id="PF13927">
    <property type="entry name" value="Ig_3"/>
    <property type="match status" value="3"/>
</dbReference>
<evidence type="ECO:0000313" key="7">
    <source>
        <dbReference type="Proteomes" id="UP000694888"/>
    </source>
</evidence>
<evidence type="ECO:0000256" key="5">
    <source>
        <dbReference type="SAM" id="SignalP"/>
    </source>
</evidence>
<dbReference type="Proteomes" id="UP000694888">
    <property type="component" value="Unplaced"/>
</dbReference>
<dbReference type="Pfam" id="PF07679">
    <property type="entry name" value="I-set"/>
    <property type="match status" value="1"/>
</dbReference>
<reference evidence="8" key="1">
    <citation type="submission" date="2025-08" db="UniProtKB">
        <authorList>
            <consortium name="RefSeq"/>
        </authorList>
    </citation>
    <scope>IDENTIFICATION</scope>
</reference>
<dbReference type="SMART" id="SM00409">
    <property type="entry name" value="IG"/>
    <property type="match status" value="4"/>
</dbReference>
<dbReference type="GeneID" id="101857847"/>
<dbReference type="PANTHER" id="PTHR12231">
    <property type="entry name" value="CTX-RELATED TYPE I TRANSMEMBRANE PROTEIN"/>
    <property type="match status" value="1"/>
</dbReference>
<dbReference type="InterPro" id="IPR003599">
    <property type="entry name" value="Ig_sub"/>
</dbReference>
<keyword evidence="1 5" id="KW-0732">Signal</keyword>
<evidence type="ECO:0000256" key="2">
    <source>
        <dbReference type="ARBA" id="ARBA00022737"/>
    </source>
</evidence>
<evidence type="ECO:0000256" key="3">
    <source>
        <dbReference type="ARBA" id="ARBA00023157"/>
    </source>
</evidence>
<dbReference type="InterPro" id="IPR013783">
    <property type="entry name" value="Ig-like_fold"/>
</dbReference>
<accession>A0ABM0JBJ8</accession>
<dbReference type="SMART" id="SM00406">
    <property type="entry name" value="IGv"/>
    <property type="match status" value="4"/>
</dbReference>
<dbReference type="InterPro" id="IPR007110">
    <property type="entry name" value="Ig-like_dom"/>
</dbReference>
<dbReference type="SUPFAM" id="SSF48726">
    <property type="entry name" value="Immunoglobulin"/>
    <property type="match status" value="4"/>
</dbReference>
<keyword evidence="4" id="KW-0393">Immunoglobulin domain</keyword>
<evidence type="ECO:0000259" key="6">
    <source>
        <dbReference type="PROSITE" id="PS50835"/>
    </source>
</evidence>
<feature type="domain" description="Ig-like" evidence="6">
    <location>
        <begin position="52"/>
        <end position="144"/>
    </location>
</feature>
<dbReference type="CDD" id="cd00096">
    <property type="entry name" value="Ig"/>
    <property type="match status" value="2"/>
</dbReference>
<dbReference type="InterPro" id="IPR036179">
    <property type="entry name" value="Ig-like_dom_sf"/>
</dbReference>
<dbReference type="InterPro" id="IPR003598">
    <property type="entry name" value="Ig_sub2"/>
</dbReference>
<dbReference type="SMART" id="SM00408">
    <property type="entry name" value="IGc2"/>
    <property type="match status" value="4"/>
</dbReference>
<feature type="domain" description="Ig-like" evidence="6">
    <location>
        <begin position="259"/>
        <end position="349"/>
    </location>
</feature>
<dbReference type="InterPro" id="IPR051170">
    <property type="entry name" value="Neural/epithelial_adhesion"/>
</dbReference>
<gene>
    <name evidence="8" type="primary">LOC101857847</name>
</gene>
<protein>
    <submittedName>
        <fullName evidence="8">Limbic system-associated membrane protein</fullName>
    </submittedName>
</protein>
<organism evidence="7 8">
    <name type="scientific">Aplysia californica</name>
    <name type="common">California sea hare</name>
    <dbReference type="NCBI Taxonomy" id="6500"/>
    <lineage>
        <taxon>Eukaryota</taxon>
        <taxon>Metazoa</taxon>
        <taxon>Spiralia</taxon>
        <taxon>Lophotrochozoa</taxon>
        <taxon>Mollusca</taxon>
        <taxon>Gastropoda</taxon>
        <taxon>Heterobranchia</taxon>
        <taxon>Euthyneura</taxon>
        <taxon>Tectipleura</taxon>
        <taxon>Aplysiida</taxon>
        <taxon>Aplysioidea</taxon>
        <taxon>Aplysiidae</taxon>
        <taxon>Aplysia</taxon>
    </lineage>
</organism>
<feature type="signal peptide" evidence="5">
    <location>
        <begin position="1"/>
        <end position="47"/>
    </location>
</feature>
<feature type="domain" description="Ig-like" evidence="6">
    <location>
        <begin position="373"/>
        <end position="466"/>
    </location>
</feature>
<dbReference type="Gene3D" id="2.60.40.10">
    <property type="entry name" value="Immunoglobulins"/>
    <property type="match status" value="4"/>
</dbReference>
<dbReference type="RefSeq" id="XP_005089888.2">
    <property type="nucleotide sequence ID" value="XM_005089831.3"/>
</dbReference>
<keyword evidence="3" id="KW-1015">Disulfide bond</keyword>
<evidence type="ECO:0000256" key="1">
    <source>
        <dbReference type="ARBA" id="ARBA00022729"/>
    </source>
</evidence>
<evidence type="ECO:0000313" key="8">
    <source>
        <dbReference type="RefSeq" id="XP_005089888.2"/>
    </source>
</evidence>
<keyword evidence="2" id="KW-0677">Repeat</keyword>
<proteinExistence type="predicted"/>
<keyword evidence="7" id="KW-1185">Reference proteome</keyword>
<evidence type="ECO:0000256" key="4">
    <source>
        <dbReference type="ARBA" id="ARBA00023319"/>
    </source>
</evidence>
<dbReference type="InterPro" id="IPR013106">
    <property type="entry name" value="Ig_V-set"/>
</dbReference>
<dbReference type="PANTHER" id="PTHR12231:SF253">
    <property type="entry name" value="DPR-INTERACTING PROTEIN ETA, ISOFORM B-RELATED"/>
    <property type="match status" value="1"/>
</dbReference>
<feature type="chain" id="PRO_5047357922" evidence="5">
    <location>
        <begin position="48"/>
        <end position="469"/>
    </location>
</feature>
<dbReference type="InterPro" id="IPR013098">
    <property type="entry name" value="Ig_I-set"/>
</dbReference>